<keyword evidence="5 6" id="KW-0482">Metalloprotease</keyword>
<feature type="domain" description="Peptidase M48" evidence="7">
    <location>
        <begin position="126"/>
        <end position="299"/>
    </location>
</feature>
<keyword evidence="2" id="KW-0479">Metal-binding</keyword>
<dbReference type="OMA" id="SHESECT"/>
<dbReference type="EMBL" id="CM000127">
    <property type="protein sequence ID" value="EAY87432.1"/>
    <property type="molecule type" value="Genomic_DNA"/>
</dbReference>
<comment type="cofactor">
    <cofactor evidence="6">
        <name>Zn(2+)</name>
        <dbReference type="ChEBI" id="CHEBI:29105"/>
    </cofactor>
    <text evidence="6">Binds 1 zinc ion per subunit.</text>
</comment>
<reference evidence="8 9" key="1">
    <citation type="journal article" date="2005" name="PLoS Biol.">
        <title>The genomes of Oryza sativa: a history of duplications.</title>
        <authorList>
            <person name="Yu J."/>
            <person name="Wang J."/>
            <person name="Lin W."/>
            <person name="Li S."/>
            <person name="Li H."/>
            <person name="Zhou J."/>
            <person name="Ni P."/>
            <person name="Dong W."/>
            <person name="Hu S."/>
            <person name="Zeng C."/>
            <person name="Zhang J."/>
            <person name="Zhang Y."/>
            <person name="Li R."/>
            <person name="Xu Z."/>
            <person name="Li S."/>
            <person name="Li X."/>
            <person name="Zheng H."/>
            <person name="Cong L."/>
            <person name="Lin L."/>
            <person name="Yin J."/>
            <person name="Geng J."/>
            <person name="Li G."/>
            <person name="Shi J."/>
            <person name="Liu J."/>
            <person name="Lv H."/>
            <person name="Li J."/>
            <person name="Wang J."/>
            <person name="Deng Y."/>
            <person name="Ran L."/>
            <person name="Shi X."/>
            <person name="Wang X."/>
            <person name="Wu Q."/>
            <person name="Li C."/>
            <person name="Ren X."/>
            <person name="Wang J."/>
            <person name="Wang X."/>
            <person name="Li D."/>
            <person name="Liu D."/>
            <person name="Zhang X."/>
            <person name="Ji Z."/>
            <person name="Zhao W."/>
            <person name="Sun Y."/>
            <person name="Zhang Z."/>
            <person name="Bao J."/>
            <person name="Han Y."/>
            <person name="Dong L."/>
            <person name="Ji J."/>
            <person name="Chen P."/>
            <person name="Wu S."/>
            <person name="Liu J."/>
            <person name="Xiao Y."/>
            <person name="Bu D."/>
            <person name="Tan J."/>
            <person name="Yang L."/>
            <person name="Ye C."/>
            <person name="Zhang J."/>
            <person name="Xu J."/>
            <person name="Zhou Y."/>
            <person name="Yu Y."/>
            <person name="Zhang B."/>
            <person name="Zhuang S."/>
            <person name="Wei H."/>
            <person name="Liu B."/>
            <person name="Lei M."/>
            <person name="Yu H."/>
            <person name="Li Y."/>
            <person name="Xu H."/>
            <person name="Wei S."/>
            <person name="He X."/>
            <person name="Fang L."/>
            <person name="Zhang Z."/>
            <person name="Zhang Y."/>
            <person name="Huang X."/>
            <person name="Su Z."/>
            <person name="Tong W."/>
            <person name="Li J."/>
            <person name="Tong Z."/>
            <person name="Li S."/>
            <person name="Ye J."/>
            <person name="Wang L."/>
            <person name="Fang L."/>
            <person name="Lei T."/>
            <person name="Chen C."/>
            <person name="Chen H."/>
            <person name="Xu Z."/>
            <person name="Li H."/>
            <person name="Huang H."/>
            <person name="Zhang F."/>
            <person name="Xu H."/>
            <person name="Li N."/>
            <person name="Zhao C."/>
            <person name="Li S."/>
            <person name="Dong L."/>
            <person name="Huang Y."/>
            <person name="Li L."/>
            <person name="Xi Y."/>
            <person name="Qi Q."/>
            <person name="Li W."/>
            <person name="Zhang B."/>
            <person name="Hu W."/>
            <person name="Zhang Y."/>
            <person name="Tian X."/>
            <person name="Jiao Y."/>
            <person name="Liang X."/>
            <person name="Jin J."/>
            <person name="Gao L."/>
            <person name="Zheng W."/>
            <person name="Hao B."/>
            <person name="Liu S."/>
            <person name="Wang W."/>
            <person name="Yuan L."/>
            <person name="Cao M."/>
            <person name="McDermott J."/>
            <person name="Samudrala R."/>
            <person name="Wang J."/>
            <person name="Wong G.K."/>
            <person name="Yang H."/>
        </authorList>
    </citation>
    <scope>NUCLEOTIDE SEQUENCE [LARGE SCALE GENOMIC DNA]</scope>
    <source>
        <strain evidence="9">cv. 93-11</strain>
    </source>
</reference>
<evidence type="ECO:0000256" key="1">
    <source>
        <dbReference type="ARBA" id="ARBA00022670"/>
    </source>
</evidence>
<dbReference type="Proteomes" id="UP000007015">
    <property type="component" value="Chromosome 2"/>
</dbReference>
<dbReference type="GO" id="GO:0046872">
    <property type="term" value="F:metal ion binding"/>
    <property type="evidence" value="ECO:0007669"/>
    <property type="project" value="UniProtKB-KW"/>
</dbReference>
<keyword evidence="3 6" id="KW-0378">Hydrolase</keyword>
<dbReference type="HOGENOM" id="CLU_085202_0_0_1"/>
<dbReference type="PANTHER" id="PTHR22726">
    <property type="entry name" value="METALLOENDOPEPTIDASE OMA1"/>
    <property type="match status" value="1"/>
</dbReference>
<evidence type="ECO:0000313" key="8">
    <source>
        <dbReference type="EMBL" id="EAY87432.1"/>
    </source>
</evidence>
<dbReference type="InterPro" id="IPR051156">
    <property type="entry name" value="Mito/Outer_Membr_Metalloprot"/>
</dbReference>
<organism evidence="8 9">
    <name type="scientific">Oryza sativa subsp. indica</name>
    <name type="common">Rice</name>
    <dbReference type="NCBI Taxonomy" id="39946"/>
    <lineage>
        <taxon>Eukaryota</taxon>
        <taxon>Viridiplantae</taxon>
        <taxon>Streptophyta</taxon>
        <taxon>Embryophyta</taxon>
        <taxon>Tracheophyta</taxon>
        <taxon>Spermatophyta</taxon>
        <taxon>Magnoliopsida</taxon>
        <taxon>Liliopsida</taxon>
        <taxon>Poales</taxon>
        <taxon>Poaceae</taxon>
        <taxon>BOP clade</taxon>
        <taxon>Oryzoideae</taxon>
        <taxon>Oryzeae</taxon>
        <taxon>Oryzinae</taxon>
        <taxon>Oryza</taxon>
        <taxon>Oryza sativa</taxon>
    </lineage>
</organism>
<proteinExistence type="inferred from homology"/>
<name>A2X9C2_ORYSI</name>
<keyword evidence="9" id="KW-1185">Reference proteome</keyword>
<dbReference type="STRING" id="39946.A2X9C2"/>
<dbReference type="CDD" id="cd07331">
    <property type="entry name" value="M48C_Oma1_like"/>
    <property type="match status" value="1"/>
</dbReference>
<evidence type="ECO:0000256" key="5">
    <source>
        <dbReference type="ARBA" id="ARBA00023049"/>
    </source>
</evidence>
<keyword evidence="4 6" id="KW-0862">Zinc</keyword>
<gene>
    <name evidence="8" type="ORF">OsI_08840</name>
</gene>
<dbReference type="Gene3D" id="3.30.2010.10">
    <property type="entry name" value="Metalloproteases ('zincins'), catalytic domain"/>
    <property type="match status" value="1"/>
</dbReference>
<dbReference type="Gramene" id="BGIOSGA009002-TA">
    <property type="protein sequence ID" value="BGIOSGA009002-PA"/>
    <property type="gene ID" value="BGIOSGA009002"/>
</dbReference>
<accession>A2X9C2</accession>
<evidence type="ECO:0000256" key="4">
    <source>
        <dbReference type="ARBA" id="ARBA00022833"/>
    </source>
</evidence>
<evidence type="ECO:0000256" key="6">
    <source>
        <dbReference type="RuleBase" id="RU003983"/>
    </source>
</evidence>
<dbReference type="AlphaFoldDB" id="A2X9C2"/>
<keyword evidence="1 6" id="KW-0645">Protease</keyword>
<dbReference type="PANTHER" id="PTHR22726:SF1">
    <property type="entry name" value="METALLOENDOPEPTIDASE OMA1, MITOCHONDRIAL"/>
    <property type="match status" value="1"/>
</dbReference>
<sequence length="319" mass="35970">MSTVRCLACRFLWRSTPSPHPALGRSTTPPHAARWYKRPLPRAAAAASVVASAAVWLFGHQTNASPRPNPSLTYCSEAFLARSALPESHPDTVRVRRVAANIVSTTLEDAVFGQRRLSERIGHRFVPGINWRVHVINDDKSLAGCLESGEILVFTGFLNAYCQKDDDLATTLGHEVGHVIARHHVERKRNKFWVSVLANFVEELLYVPVDRIPHAEWVSLFMRNFLHRLLNKPNAYCVLPCDHRRTELEADRIGLMLQAAAGYDPRANPNFWEALMKYGNGEGTTHPPLQRRAAEVRQEKVMGEALEVFREAVQRHVHA</sequence>
<dbReference type="GO" id="GO:0004222">
    <property type="term" value="F:metalloendopeptidase activity"/>
    <property type="evidence" value="ECO:0007669"/>
    <property type="project" value="InterPro"/>
</dbReference>
<comment type="similarity">
    <text evidence="6">Belongs to the peptidase M48 family.</text>
</comment>
<evidence type="ECO:0000259" key="7">
    <source>
        <dbReference type="Pfam" id="PF01435"/>
    </source>
</evidence>
<dbReference type="InterPro" id="IPR001915">
    <property type="entry name" value="Peptidase_M48"/>
</dbReference>
<evidence type="ECO:0000313" key="9">
    <source>
        <dbReference type="Proteomes" id="UP000007015"/>
    </source>
</evidence>
<evidence type="ECO:0000256" key="3">
    <source>
        <dbReference type="ARBA" id="ARBA00022801"/>
    </source>
</evidence>
<protein>
    <recommendedName>
        <fullName evidence="7">Peptidase M48 domain-containing protein</fullName>
    </recommendedName>
</protein>
<evidence type="ECO:0000256" key="2">
    <source>
        <dbReference type="ARBA" id="ARBA00022723"/>
    </source>
</evidence>
<dbReference type="GO" id="GO:0016020">
    <property type="term" value="C:membrane"/>
    <property type="evidence" value="ECO:0007669"/>
    <property type="project" value="TreeGrafter"/>
</dbReference>
<dbReference type="GO" id="GO:0051603">
    <property type="term" value="P:proteolysis involved in protein catabolic process"/>
    <property type="evidence" value="ECO:0007669"/>
    <property type="project" value="TreeGrafter"/>
</dbReference>
<dbReference type="Pfam" id="PF01435">
    <property type="entry name" value="Peptidase_M48"/>
    <property type="match status" value="1"/>
</dbReference>